<dbReference type="AlphaFoldDB" id="A0A7T7UUI3"/>
<evidence type="ECO:0000313" key="2">
    <source>
        <dbReference type="Proteomes" id="UP000595871"/>
    </source>
</evidence>
<protein>
    <submittedName>
        <fullName evidence="1">Uncharacterized protein</fullName>
    </submittedName>
</protein>
<keyword evidence="2" id="KW-1185">Reference proteome</keyword>
<organism evidence="1 2">
    <name type="scientific">Anaerococcus obesiensis</name>
    <dbReference type="NCBI Taxonomy" id="1287640"/>
    <lineage>
        <taxon>Bacteria</taxon>
        <taxon>Bacillati</taxon>
        <taxon>Bacillota</taxon>
        <taxon>Tissierellia</taxon>
        <taxon>Tissierellales</taxon>
        <taxon>Peptoniphilaceae</taxon>
        <taxon>Anaerococcus</taxon>
    </lineage>
</organism>
<proteinExistence type="predicted"/>
<name>A0A7T7UUI3_9FIRM</name>
<dbReference type="KEGG" id="aob:I6H46_02275"/>
<gene>
    <name evidence="1" type="ORF">I6H46_02275</name>
</gene>
<sequence>MPTHVHGDYKNGLIYLCLLNPGMQINDKEKFDNIKSYYEALSKKVEKGLTKEYGESDYYFYEQMDLEIKDNYRNLDKEMVKEYIYDEKTSILTKELLKIKYYLQENEFDKTWKKLKKKDDLTRNIYYIWHYFKKLLKESTYLNYNNLPDDYKLYGESKDKARGVTTNKVVNIELCPFRSKNANAVKKLSRTDYGKFSAYIIWYRIGKYLNDLEKDNNTEKPIFIFRSYCNKTSPDWKDILVDTLYEINKEEIDSEIIKEYIKVFEREYFYIFNSQNGMISKGNLSYFDKNNEKKK</sequence>
<accession>A0A7T7UUI3</accession>
<dbReference type="Proteomes" id="UP000595871">
    <property type="component" value="Chromosome"/>
</dbReference>
<dbReference type="EMBL" id="CP067016">
    <property type="protein sequence ID" value="QQN56462.1"/>
    <property type="molecule type" value="Genomic_DNA"/>
</dbReference>
<reference evidence="1 2" key="1">
    <citation type="submission" date="2020-12" db="EMBL/GenBank/DDBJ databases">
        <title>FDA dAtabase for Regulatory Grade micrObial Sequences (FDA-ARGOS): Supporting development and validation of Infectious Disease Dx tests.</title>
        <authorList>
            <person name="Sproer C."/>
            <person name="Gronow S."/>
            <person name="Severitt S."/>
            <person name="Schroder I."/>
            <person name="Tallon L."/>
            <person name="Sadzewicz L."/>
            <person name="Zhao X."/>
            <person name="Boylan J."/>
            <person name="Ott S."/>
            <person name="Bowen H."/>
            <person name="Vavikolanu K."/>
            <person name="Mehta A."/>
            <person name="Aluvathingal J."/>
            <person name="Nadendla S."/>
            <person name="Lowell S."/>
            <person name="Myers T."/>
            <person name="Yan Y."/>
            <person name="Sichtig H."/>
        </authorList>
    </citation>
    <scope>NUCLEOTIDE SEQUENCE [LARGE SCALE GENOMIC DNA]</scope>
    <source>
        <strain evidence="1 2">FDAARGOS_989</strain>
    </source>
</reference>
<evidence type="ECO:0000313" key="1">
    <source>
        <dbReference type="EMBL" id="QQN56462.1"/>
    </source>
</evidence>
<dbReference type="RefSeq" id="WP_200226080.1">
    <property type="nucleotide sequence ID" value="NZ_CP067016.1"/>
</dbReference>